<evidence type="ECO:0000259" key="4">
    <source>
        <dbReference type="Pfam" id="PF01397"/>
    </source>
</evidence>
<dbReference type="InterPro" id="IPR050148">
    <property type="entry name" value="Terpene_synthase-like"/>
</dbReference>
<protein>
    <submittedName>
        <fullName evidence="5">Copalyl diphosphate synthase</fullName>
    </submittedName>
</protein>
<dbReference type="InterPro" id="IPR001906">
    <property type="entry name" value="Terpene_synth_N"/>
</dbReference>
<dbReference type="Gene3D" id="1.50.10.130">
    <property type="entry name" value="Terpene synthase, N-terminal domain"/>
    <property type="match status" value="1"/>
</dbReference>
<evidence type="ECO:0000256" key="1">
    <source>
        <dbReference type="ARBA" id="ARBA00001946"/>
    </source>
</evidence>
<comment type="cofactor">
    <cofactor evidence="1">
        <name>Mg(2+)</name>
        <dbReference type="ChEBI" id="CHEBI:18420"/>
    </cofactor>
</comment>
<dbReference type="Pfam" id="PF01397">
    <property type="entry name" value="Terpene_synth"/>
    <property type="match status" value="1"/>
</dbReference>
<proteinExistence type="predicted"/>
<dbReference type="GO" id="GO:0010333">
    <property type="term" value="F:terpene synthase activity"/>
    <property type="evidence" value="ECO:0007669"/>
    <property type="project" value="InterPro"/>
</dbReference>
<accession>A0A7J6WHQ3</accession>
<keyword evidence="3" id="KW-0460">Magnesium</keyword>
<dbReference type="PANTHER" id="PTHR31739:SF4">
    <property type="entry name" value="ENT-COPALYL DIPHOSPHATE SYNTHASE, CHLOROPLASTIC"/>
    <property type="match status" value="1"/>
</dbReference>
<feature type="non-terminal residue" evidence="5">
    <location>
        <position position="1"/>
    </location>
</feature>
<keyword evidence="2" id="KW-0479">Metal-binding</keyword>
<dbReference type="EMBL" id="JABWDY010015371">
    <property type="protein sequence ID" value="KAF5196901.1"/>
    <property type="molecule type" value="Genomic_DNA"/>
</dbReference>
<evidence type="ECO:0000313" key="6">
    <source>
        <dbReference type="Proteomes" id="UP000554482"/>
    </source>
</evidence>
<name>A0A7J6WHQ3_THATH</name>
<sequence>MGFRMLRLHGYEVNASAYHHFEKDGQFFCFVGQYSQGVTEMLSMYRASQILFPGEKILEEAQNFAFKFLRDKQDLEQVADRWLIAKDLVGEVRYYMDVPWYASLPRLETRYYIDLYGGDAD</sequence>
<dbReference type="SUPFAM" id="SSF48239">
    <property type="entry name" value="Terpenoid cyclases/Protein prenyltransferases"/>
    <property type="match status" value="1"/>
</dbReference>
<dbReference type="Proteomes" id="UP000554482">
    <property type="component" value="Unassembled WGS sequence"/>
</dbReference>
<keyword evidence="6" id="KW-1185">Reference proteome</keyword>
<dbReference type="AlphaFoldDB" id="A0A7J6WHQ3"/>
<organism evidence="5 6">
    <name type="scientific">Thalictrum thalictroides</name>
    <name type="common">Rue-anemone</name>
    <name type="synonym">Anemone thalictroides</name>
    <dbReference type="NCBI Taxonomy" id="46969"/>
    <lineage>
        <taxon>Eukaryota</taxon>
        <taxon>Viridiplantae</taxon>
        <taxon>Streptophyta</taxon>
        <taxon>Embryophyta</taxon>
        <taxon>Tracheophyta</taxon>
        <taxon>Spermatophyta</taxon>
        <taxon>Magnoliopsida</taxon>
        <taxon>Ranunculales</taxon>
        <taxon>Ranunculaceae</taxon>
        <taxon>Thalictroideae</taxon>
        <taxon>Thalictrum</taxon>
    </lineage>
</organism>
<dbReference type="InterPro" id="IPR036965">
    <property type="entry name" value="Terpene_synth_N_sf"/>
</dbReference>
<dbReference type="GO" id="GO:0009686">
    <property type="term" value="P:gibberellin biosynthetic process"/>
    <property type="evidence" value="ECO:0007669"/>
    <property type="project" value="TreeGrafter"/>
</dbReference>
<dbReference type="GO" id="GO:0009507">
    <property type="term" value="C:chloroplast"/>
    <property type="evidence" value="ECO:0007669"/>
    <property type="project" value="TreeGrafter"/>
</dbReference>
<evidence type="ECO:0000256" key="2">
    <source>
        <dbReference type="ARBA" id="ARBA00022723"/>
    </source>
</evidence>
<feature type="domain" description="Terpene synthase N-terminal" evidence="4">
    <location>
        <begin position="1"/>
        <end position="76"/>
    </location>
</feature>
<comment type="caution">
    <text evidence="5">The sequence shown here is derived from an EMBL/GenBank/DDBJ whole genome shotgun (WGS) entry which is preliminary data.</text>
</comment>
<dbReference type="GO" id="GO:0000287">
    <property type="term" value="F:magnesium ion binding"/>
    <property type="evidence" value="ECO:0007669"/>
    <property type="project" value="TreeGrafter"/>
</dbReference>
<dbReference type="InterPro" id="IPR008930">
    <property type="entry name" value="Terpenoid_cyclase/PrenylTrfase"/>
</dbReference>
<dbReference type="PANTHER" id="PTHR31739">
    <property type="entry name" value="ENT-COPALYL DIPHOSPHATE SYNTHASE, CHLOROPLASTIC"/>
    <property type="match status" value="1"/>
</dbReference>
<evidence type="ECO:0000256" key="3">
    <source>
        <dbReference type="ARBA" id="ARBA00022842"/>
    </source>
</evidence>
<evidence type="ECO:0000313" key="5">
    <source>
        <dbReference type="EMBL" id="KAF5196901.1"/>
    </source>
</evidence>
<dbReference type="OrthoDB" id="2343925at2759"/>
<reference evidence="5 6" key="1">
    <citation type="submission" date="2020-06" db="EMBL/GenBank/DDBJ databases">
        <title>Transcriptomic and genomic resources for Thalictrum thalictroides and T. hernandezii: Facilitating candidate gene discovery in an emerging model plant lineage.</title>
        <authorList>
            <person name="Arias T."/>
            <person name="Riano-Pachon D.M."/>
            <person name="Di Stilio V.S."/>
        </authorList>
    </citation>
    <scope>NUCLEOTIDE SEQUENCE [LARGE SCALE GENOMIC DNA]</scope>
    <source>
        <strain evidence="6">cv. WT478/WT964</strain>
        <tissue evidence="5">Leaves</tissue>
    </source>
</reference>
<gene>
    <name evidence="5" type="ORF">FRX31_013512</name>
</gene>